<name>A0A1D4PVS9_9STAP</name>
<reference evidence="2 4" key="1">
    <citation type="submission" date="2016-09" db="EMBL/GenBank/DDBJ databases">
        <authorList>
            <consortium name="Pathogen Informatics"/>
        </authorList>
    </citation>
    <scope>NUCLEOTIDE SEQUENCE [LARGE SCALE GENOMIC DNA]</scope>
    <source>
        <strain evidence="2 4">82B</strain>
    </source>
</reference>
<gene>
    <name evidence="2" type="ORF">SAMEA2297795_02313</name>
    <name evidence="1" type="ORF">SAMEA2297796_02054</name>
</gene>
<organism evidence="2 4">
    <name type="scientific">Staphylococcus caeli</name>
    <dbReference type="NCBI Taxonomy" id="2201815"/>
    <lineage>
        <taxon>Bacteria</taxon>
        <taxon>Bacillati</taxon>
        <taxon>Bacillota</taxon>
        <taxon>Bacilli</taxon>
        <taxon>Bacillales</taxon>
        <taxon>Staphylococcaceae</taxon>
        <taxon>Staphylococcus</taxon>
    </lineage>
</organism>
<dbReference type="GeneID" id="78333638"/>
<evidence type="ECO:0000313" key="2">
    <source>
        <dbReference type="EMBL" id="SCT34823.1"/>
    </source>
</evidence>
<dbReference type="EMBL" id="FMPG01000013">
    <property type="protein sequence ID" value="SCT34823.1"/>
    <property type="molecule type" value="Genomic_DNA"/>
</dbReference>
<accession>A0A1D4PVS9</accession>
<evidence type="ECO:0000313" key="3">
    <source>
        <dbReference type="Proteomes" id="UP000095412"/>
    </source>
</evidence>
<evidence type="ECO:0000313" key="4">
    <source>
        <dbReference type="Proteomes" id="UP000095768"/>
    </source>
</evidence>
<evidence type="ECO:0000313" key="1">
    <source>
        <dbReference type="EMBL" id="SCT27071.1"/>
    </source>
</evidence>
<protein>
    <submittedName>
        <fullName evidence="2">Pathogenicity island protein</fullName>
    </submittedName>
</protein>
<reference evidence="1 3" key="2">
    <citation type="submission" date="2016-09" db="EMBL/GenBank/DDBJ databases">
        <authorList>
            <consortium name="Pathogen Informatics"/>
            <person name="Sun Q."/>
            <person name="Inoue M."/>
        </authorList>
    </citation>
    <scope>NUCLEOTIDE SEQUENCE [LARGE SCALE GENOMIC DNA]</scope>
    <source>
        <strain evidence="1 3">82C</strain>
    </source>
</reference>
<dbReference type="AlphaFoldDB" id="A0A1D4PVS9"/>
<dbReference type="Proteomes" id="UP000095768">
    <property type="component" value="Unassembled WGS sequence"/>
</dbReference>
<dbReference type="EMBL" id="FMPI01000017">
    <property type="protein sequence ID" value="SCT27071.1"/>
    <property type="molecule type" value="Genomic_DNA"/>
</dbReference>
<dbReference type="RefSeq" id="WP_069996222.1">
    <property type="nucleotide sequence ID" value="NZ_FMPG01000013.1"/>
</dbReference>
<proteinExistence type="predicted"/>
<dbReference type="Proteomes" id="UP000095412">
    <property type="component" value="Unassembled WGS sequence"/>
</dbReference>
<dbReference type="OrthoDB" id="2400256at2"/>
<sequence length="114" mass="13231">MTTSTPEKKKQTLPDDHLQVLNVIRNASNKYITKEKILNQLGCEINSTNERWIRSVISNLIEQHGYAIGCSYKKAQRGYYMISNKEEQQQAMLSIQRLIDGSVRRYEAIKKLEV</sequence>
<keyword evidence="3" id="KW-1185">Reference proteome</keyword>